<feature type="domain" description="DUF202" evidence="6">
    <location>
        <begin position="8"/>
        <end position="72"/>
    </location>
</feature>
<gene>
    <name evidence="7" type="ORF">WDU93_02400</name>
</gene>
<dbReference type="InterPro" id="IPR003807">
    <property type="entry name" value="DUF202"/>
</dbReference>
<keyword evidence="8" id="KW-1185">Reference proteome</keyword>
<feature type="transmembrane region" description="Helical" evidence="5">
    <location>
        <begin position="44"/>
        <end position="64"/>
    </location>
</feature>
<dbReference type="EMBL" id="JBBDGN010000001">
    <property type="protein sequence ID" value="MEJ1090530.1"/>
    <property type="molecule type" value="Genomic_DNA"/>
</dbReference>
<proteinExistence type="predicted"/>
<protein>
    <submittedName>
        <fullName evidence="7">DUF202 domain-containing protein</fullName>
    </submittedName>
</protein>
<organism evidence="7 8">
    <name type="scientific">Microbacterium istanbulense</name>
    <dbReference type="NCBI Taxonomy" id="3122049"/>
    <lineage>
        <taxon>Bacteria</taxon>
        <taxon>Bacillati</taxon>
        <taxon>Actinomycetota</taxon>
        <taxon>Actinomycetes</taxon>
        <taxon>Micrococcales</taxon>
        <taxon>Microbacteriaceae</taxon>
        <taxon>Microbacterium</taxon>
    </lineage>
</organism>
<reference evidence="7 8" key="1">
    <citation type="submission" date="2024-02" db="EMBL/GenBank/DDBJ databases">
        <authorList>
            <person name="Saticioglu I.B."/>
        </authorList>
    </citation>
    <scope>NUCLEOTIDE SEQUENCE [LARGE SCALE GENOMIC DNA]</scope>
    <source>
        <strain evidence="7 8">Mu-43</strain>
    </source>
</reference>
<evidence type="ECO:0000256" key="2">
    <source>
        <dbReference type="ARBA" id="ARBA00022692"/>
    </source>
</evidence>
<evidence type="ECO:0000313" key="8">
    <source>
        <dbReference type="Proteomes" id="UP001366085"/>
    </source>
</evidence>
<evidence type="ECO:0000259" key="6">
    <source>
        <dbReference type="Pfam" id="PF02656"/>
    </source>
</evidence>
<keyword evidence="2 5" id="KW-0812">Transmembrane</keyword>
<evidence type="ECO:0000256" key="1">
    <source>
        <dbReference type="ARBA" id="ARBA00004127"/>
    </source>
</evidence>
<dbReference type="RefSeq" id="WP_337316978.1">
    <property type="nucleotide sequence ID" value="NZ_JBBDGN010000001.1"/>
</dbReference>
<keyword evidence="4 5" id="KW-0472">Membrane</keyword>
<evidence type="ECO:0000313" key="7">
    <source>
        <dbReference type="EMBL" id="MEJ1090530.1"/>
    </source>
</evidence>
<evidence type="ECO:0000256" key="5">
    <source>
        <dbReference type="SAM" id="Phobius"/>
    </source>
</evidence>
<name>A0ABU8LGS3_9MICO</name>
<dbReference type="Pfam" id="PF02656">
    <property type="entry name" value="DUF202"/>
    <property type="match status" value="1"/>
</dbReference>
<evidence type="ECO:0000256" key="3">
    <source>
        <dbReference type="ARBA" id="ARBA00022989"/>
    </source>
</evidence>
<sequence length="112" mass="11617">MSSSELFDPGLQPERTLLAWRRTCLSFAVGSLVAARFTVELVGVFAIVLGILGAGLSVAAYFVAARGYHRVNDALGRGEAALPYGAWPMLLATAATLALGAACALFLVFGVA</sequence>
<dbReference type="Proteomes" id="UP001366085">
    <property type="component" value="Unassembled WGS sequence"/>
</dbReference>
<evidence type="ECO:0000256" key="4">
    <source>
        <dbReference type="ARBA" id="ARBA00023136"/>
    </source>
</evidence>
<keyword evidence="3 5" id="KW-1133">Transmembrane helix</keyword>
<comment type="caution">
    <text evidence="7">The sequence shown here is derived from an EMBL/GenBank/DDBJ whole genome shotgun (WGS) entry which is preliminary data.</text>
</comment>
<feature type="transmembrane region" description="Helical" evidence="5">
    <location>
        <begin position="84"/>
        <end position="109"/>
    </location>
</feature>
<accession>A0ABU8LGS3</accession>
<comment type="subcellular location">
    <subcellularLocation>
        <location evidence="1">Endomembrane system</location>
        <topology evidence="1">Multi-pass membrane protein</topology>
    </subcellularLocation>
</comment>